<evidence type="ECO:0000313" key="4">
    <source>
        <dbReference type="EMBL" id="MBP3983690.1"/>
    </source>
</evidence>
<dbReference type="RefSeq" id="WP_210535520.1">
    <property type="nucleotide sequence ID" value="NZ_JAGKTC010000001.1"/>
</dbReference>
<keyword evidence="2" id="KW-0732">Signal</keyword>
<feature type="domain" description="DUF4124" evidence="3">
    <location>
        <begin position="10"/>
        <end position="63"/>
    </location>
</feature>
<feature type="region of interest" description="Disordered" evidence="1">
    <location>
        <begin position="58"/>
        <end position="93"/>
    </location>
</feature>
<feature type="signal peptide" evidence="2">
    <location>
        <begin position="1"/>
        <end position="18"/>
    </location>
</feature>
<evidence type="ECO:0000259" key="3">
    <source>
        <dbReference type="Pfam" id="PF13511"/>
    </source>
</evidence>
<feature type="compositionally biased region" description="Basic and acidic residues" evidence="1">
    <location>
        <begin position="84"/>
        <end position="93"/>
    </location>
</feature>
<organism evidence="4 5">
    <name type="scientific">Pseudoxanthomonas helianthi</name>
    <dbReference type="NCBI Taxonomy" id="1453541"/>
    <lineage>
        <taxon>Bacteria</taxon>
        <taxon>Pseudomonadati</taxon>
        <taxon>Pseudomonadota</taxon>
        <taxon>Gammaproteobacteria</taxon>
        <taxon>Lysobacterales</taxon>
        <taxon>Lysobacteraceae</taxon>
        <taxon>Pseudoxanthomonas</taxon>
    </lineage>
</organism>
<evidence type="ECO:0000256" key="1">
    <source>
        <dbReference type="SAM" id="MobiDB-lite"/>
    </source>
</evidence>
<accession>A0A940X034</accession>
<comment type="caution">
    <text evidence="4">The sequence shown here is derived from an EMBL/GenBank/DDBJ whole genome shotgun (WGS) entry which is preliminary data.</text>
</comment>
<evidence type="ECO:0000256" key="2">
    <source>
        <dbReference type="SAM" id="SignalP"/>
    </source>
</evidence>
<dbReference type="AlphaFoldDB" id="A0A940X034"/>
<sequence length="209" mass="22592">MRSMLLVLGLLPAAPAFAGDVVFYRCTDAAGHLTIQNSPCPKGSREEKKTMQGVNTVPMGAAAKPSTPAPLPAAPPRPEAVPDTPREEPVEAVADDKPRLSPPVLFQCTTYDRDSYVTESSEPQKRCLPLRTVGLDGNPSTGAGQACDIVYDQCARVPDGALCEAWKKRLGETEVAWRFGRTENAEKNRAEFERVQRIIHESTCGATSP</sequence>
<dbReference type="Pfam" id="PF13511">
    <property type="entry name" value="DUF4124"/>
    <property type="match status" value="1"/>
</dbReference>
<reference evidence="4" key="1">
    <citation type="journal article" date="2016" name="Int. J. Syst. Evol. Microbiol.">
        <title>Pseudoxanthomonas helianthi sp. nov., isolated from roots of Jerusalem artichoke (Helianthus tuberosus).</title>
        <authorList>
            <person name="Kittiwongwattana C."/>
            <person name="Thawai C."/>
        </authorList>
    </citation>
    <scope>NUCLEOTIDE SEQUENCE</scope>
    <source>
        <strain evidence="4">110414</strain>
    </source>
</reference>
<protein>
    <submittedName>
        <fullName evidence="4">DUF4124 domain-containing protein</fullName>
    </submittedName>
</protein>
<keyword evidence="5" id="KW-1185">Reference proteome</keyword>
<feature type="compositionally biased region" description="Pro residues" evidence="1">
    <location>
        <begin position="67"/>
        <end position="79"/>
    </location>
</feature>
<name>A0A940X034_9GAMM</name>
<reference evidence="4" key="2">
    <citation type="submission" date="2021-03" db="EMBL/GenBank/DDBJ databases">
        <authorList>
            <person name="Cao W."/>
        </authorList>
    </citation>
    <scope>NUCLEOTIDE SEQUENCE</scope>
    <source>
        <strain evidence="4">110414</strain>
    </source>
</reference>
<gene>
    <name evidence="4" type="ORF">J5837_04555</name>
</gene>
<feature type="chain" id="PRO_5036953180" evidence="2">
    <location>
        <begin position="19"/>
        <end position="209"/>
    </location>
</feature>
<dbReference type="Proteomes" id="UP000673447">
    <property type="component" value="Unassembled WGS sequence"/>
</dbReference>
<proteinExistence type="predicted"/>
<dbReference type="EMBL" id="JAGKTC010000001">
    <property type="protein sequence ID" value="MBP3983690.1"/>
    <property type="molecule type" value="Genomic_DNA"/>
</dbReference>
<evidence type="ECO:0000313" key="5">
    <source>
        <dbReference type="Proteomes" id="UP000673447"/>
    </source>
</evidence>
<dbReference type="InterPro" id="IPR025392">
    <property type="entry name" value="DUF4124"/>
</dbReference>